<dbReference type="GO" id="GO:1904263">
    <property type="term" value="P:positive regulation of TORC1 signaling"/>
    <property type="evidence" value="ECO:0007669"/>
    <property type="project" value="TreeGrafter"/>
</dbReference>
<dbReference type="GO" id="GO:0061700">
    <property type="term" value="C:GATOR2 complex"/>
    <property type="evidence" value="ECO:0007669"/>
    <property type="project" value="TreeGrafter"/>
</dbReference>
<dbReference type="OrthoDB" id="60955at2759"/>
<dbReference type="AlphaFoldDB" id="A0A9P3PTG2"/>
<feature type="region of interest" description="Disordered" evidence="3">
    <location>
        <begin position="155"/>
        <end position="200"/>
    </location>
</feature>
<comment type="caution">
    <text evidence="4">The sequence shown here is derived from an EMBL/GenBank/DDBJ whole genome shotgun (WGS) entry which is preliminary data.</text>
</comment>
<proteinExistence type="predicted"/>
<evidence type="ECO:0000313" key="5">
    <source>
        <dbReference type="Proteomes" id="UP001063166"/>
    </source>
</evidence>
<dbReference type="Proteomes" id="UP001063166">
    <property type="component" value="Unassembled WGS sequence"/>
</dbReference>
<dbReference type="PANTHER" id="PTHR46200">
    <property type="entry name" value="GATOR COMPLEX PROTEIN WDR24"/>
    <property type="match status" value="1"/>
</dbReference>
<keyword evidence="1" id="KW-0853">WD repeat</keyword>
<evidence type="ECO:0000256" key="2">
    <source>
        <dbReference type="ARBA" id="ARBA00022737"/>
    </source>
</evidence>
<gene>
    <name evidence="4" type="ORF">LshimejAT787_0906060</name>
</gene>
<feature type="region of interest" description="Disordered" evidence="3">
    <location>
        <begin position="534"/>
        <end position="564"/>
    </location>
</feature>
<dbReference type="EMBL" id="BRPK01000009">
    <property type="protein sequence ID" value="GLB41391.1"/>
    <property type="molecule type" value="Genomic_DNA"/>
</dbReference>
<evidence type="ECO:0000256" key="1">
    <source>
        <dbReference type="ARBA" id="ARBA00022574"/>
    </source>
</evidence>
<protein>
    <submittedName>
        <fullName evidence="4">Uncharacterized protein</fullName>
    </submittedName>
</protein>
<dbReference type="GO" id="GO:0005829">
    <property type="term" value="C:cytosol"/>
    <property type="evidence" value="ECO:0007669"/>
    <property type="project" value="TreeGrafter"/>
</dbReference>
<evidence type="ECO:0000313" key="4">
    <source>
        <dbReference type="EMBL" id="GLB41391.1"/>
    </source>
</evidence>
<dbReference type="InterPro" id="IPR037590">
    <property type="entry name" value="WDR24"/>
</dbReference>
<feature type="region of interest" description="Disordered" evidence="3">
    <location>
        <begin position="232"/>
        <end position="256"/>
    </location>
</feature>
<keyword evidence="5" id="KW-1185">Reference proteome</keyword>
<dbReference type="PANTHER" id="PTHR46200:SF1">
    <property type="entry name" value="GATOR COMPLEX PROTEIN WDR24"/>
    <property type="match status" value="1"/>
</dbReference>
<sequence length="564" mass="62634">MDAITRAATTWEASGSLSFVTEVESKWQIPYDDVPIDRRPLADKQHVKLKALGDARYTPASQDVRTLNIETESDIEVFHRLARGYVFHGKDRPTLCAINARVALQARREHLAQHLAAQPNPLPNCQPPRLSLGLRARRHPQLLLLPGLRRQLFVPASQDKPSHASALGRSPQRTSRSDTPPPSFFAAAGAGRDNADSDLSRRSSISFYRRPSIVSAPVQRCCCASPLSRVAGQQRWTEDEGEGKDTKTTGTNRRLPLHDPLIRLSWPHVSTSAEGVEVGLALAQAEPSWKKSRSRSSTVASLAAASTPAPPAPARSSLVRHDSQSSIRTVTVGGEVSVPAHETSGASRPRRLRRAAAEKAETEVDPAQITDRRIEMVTADEKRYRELAWTALREALERFADEGNIQIATRFVESYIDLLTRRRLHACSAYLRKHCQLEDVRTTTLLDTVIYTSCGRCRKPFMVPANSPITGQVREGIFLLLDCRASSVTCAICRLPVRALLFQCSICSHGGHQACYRRTTRSCPWLIYQGPSSKLRMGNNMSPGSRVPRQHRRRAQLDSQHAEQ</sequence>
<keyword evidence="2" id="KW-0677">Repeat</keyword>
<accession>A0A9P3PTG2</accession>
<name>A0A9P3PTG2_LYOSH</name>
<feature type="region of interest" description="Disordered" evidence="3">
    <location>
        <begin position="300"/>
        <end position="364"/>
    </location>
</feature>
<dbReference type="GO" id="GO:0005774">
    <property type="term" value="C:vacuolar membrane"/>
    <property type="evidence" value="ECO:0007669"/>
    <property type="project" value="TreeGrafter"/>
</dbReference>
<dbReference type="GO" id="GO:0016239">
    <property type="term" value="P:positive regulation of macroautophagy"/>
    <property type="evidence" value="ECO:0007669"/>
    <property type="project" value="TreeGrafter"/>
</dbReference>
<organism evidence="4 5">
    <name type="scientific">Lyophyllum shimeji</name>
    <name type="common">Hon-shimeji</name>
    <name type="synonym">Tricholoma shimeji</name>
    <dbReference type="NCBI Taxonomy" id="47721"/>
    <lineage>
        <taxon>Eukaryota</taxon>
        <taxon>Fungi</taxon>
        <taxon>Dikarya</taxon>
        <taxon>Basidiomycota</taxon>
        <taxon>Agaricomycotina</taxon>
        <taxon>Agaricomycetes</taxon>
        <taxon>Agaricomycetidae</taxon>
        <taxon>Agaricales</taxon>
        <taxon>Tricholomatineae</taxon>
        <taxon>Lyophyllaceae</taxon>
        <taxon>Lyophyllum</taxon>
    </lineage>
</organism>
<reference evidence="4" key="1">
    <citation type="submission" date="2022-07" db="EMBL/GenBank/DDBJ databases">
        <title>The genome of Lyophyllum shimeji provides insight into the initial evolution of ectomycorrhizal fungal genome.</title>
        <authorList>
            <person name="Kobayashi Y."/>
            <person name="Shibata T."/>
            <person name="Hirakawa H."/>
            <person name="Shigenobu S."/>
            <person name="Nishiyama T."/>
            <person name="Yamada A."/>
            <person name="Hasebe M."/>
            <person name="Kawaguchi M."/>
        </authorList>
    </citation>
    <scope>NUCLEOTIDE SEQUENCE</scope>
    <source>
        <strain evidence="4">AT787</strain>
    </source>
</reference>
<evidence type="ECO:0000256" key="3">
    <source>
        <dbReference type="SAM" id="MobiDB-lite"/>
    </source>
</evidence>